<dbReference type="GO" id="GO:0000150">
    <property type="term" value="F:DNA strand exchange activity"/>
    <property type="evidence" value="ECO:0007669"/>
    <property type="project" value="InterPro"/>
</dbReference>
<sequence>MSRLCYGYTIRDGRLEVQETEAENIRKIFKNYLAGNALIKSADLAGLKKNSSSVKRMLTNEKYLGNGIYPKIVDRESFEKAGQMLKERAVAMGRVWEKEEEIIRVPCKFRYKEEGVLPLDPFERASYKYNLIEVIDDE</sequence>
<accession>A0A233V2L2</accession>
<protein>
    <submittedName>
        <fullName evidence="2">Integrase</fullName>
    </submittedName>
</protein>
<evidence type="ECO:0000313" key="2">
    <source>
        <dbReference type="EMBL" id="OXZ26618.1"/>
    </source>
</evidence>
<dbReference type="Pfam" id="PF07508">
    <property type="entry name" value="Recombinase"/>
    <property type="match status" value="1"/>
</dbReference>
<comment type="caution">
    <text evidence="2">The sequence shown here is derived from an EMBL/GenBank/DDBJ whole genome shotgun (WGS) entry which is preliminary data.</text>
</comment>
<gene>
    <name evidence="2" type="ORF">B9N49_07960</name>
</gene>
<dbReference type="Gene3D" id="3.90.1750.20">
    <property type="entry name" value="Putative Large Serine Recombinase, Chain B, Domain 2"/>
    <property type="match status" value="1"/>
</dbReference>
<reference evidence="3" key="1">
    <citation type="submission" date="2017-04" db="EMBL/GenBank/DDBJ databases">
        <title>Finegoldia magna isolated from orthopedic joint implant-associated infections.</title>
        <authorList>
            <person name="Bjorklund S."/>
            <person name="Bruggemann H."/>
            <person name="Jensen A."/>
            <person name="Hellmark B."/>
            <person name="Soderquist B."/>
        </authorList>
    </citation>
    <scope>NUCLEOTIDE SEQUENCE [LARGE SCALE GENOMIC DNA]</scope>
    <source>
        <strain evidence="3">CCUG 54800</strain>
    </source>
</reference>
<name>A0A233V2L2_FINMA</name>
<dbReference type="GO" id="GO:0003677">
    <property type="term" value="F:DNA binding"/>
    <property type="evidence" value="ECO:0007669"/>
    <property type="project" value="InterPro"/>
</dbReference>
<feature type="domain" description="Recombinase" evidence="1">
    <location>
        <begin position="5"/>
        <end position="91"/>
    </location>
</feature>
<dbReference type="InterPro" id="IPR011109">
    <property type="entry name" value="DNA_bind_recombinase_dom"/>
</dbReference>
<organism evidence="2 3">
    <name type="scientific">Finegoldia magna</name>
    <name type="common">Peptostreptococcus magnus</name>
    <dbReference type="NCBI Taxonomy" id="1260"/>
    <lineage>
        <taxon>Bacteria</taxon>
        <taxon>Bacillati</taxon>
        <taxon>Bacillota</taxon>
        <taxon>Tissierellia</taxon>
        <taxon>Tissierellales</taxon>
        <taxon>Peptoniphilaceae</taxon>
        <taxon>Finegoldia</taxon>
    </lineage>
</organism>
<dbReference type="AlphaFoldDB" id="A0A233V2L2"/>
<evidence type="ECO:0000313" key="3">
    <source>
        <dbReference type="Proteomes" id="UP000215413"/>
    </source>
</evidence>
<dbReference type="EMBL" id="NDYC01000040">
    <property type="protein sequence ID" value="OXZ26618.1"/>
    <property type="molecule type" value="Genomic_DNA"/>
</dbReference>
<dbReference type="PROSITE" id="PS51737">
    <property type="entry name" value="RECOMBINASE_DNA_BIND"/>
    <property type="match status" value="1"/>
</dbReference>
<dbReference type="Proteomes" id="UP000215413">
    <property type="component" value="Unassembled WGS sequence"/>
</dbReference>
<evidence type="ECO:0000259" key="1">
    <source>
        <dbReference type="PROSITE" id="PS51737"/>
    </source>
</evidence>
<proteinExistence type="predicted"/>
<dbReference type="InterPro" id="IPR038109">
    <property type="entry name" value="DNA_bind_recomb_sf"/>
</dbReference>
<dbReference type="RefSeq" id="WP_094206253.1">
    <property type="nucleotide sequence ID" value="NZ_NDYC01000040.1"/>
</dbReference>